<dbReference type="GO" id="GO:0005436">
    <property type="term" value="F:sodium:phosphate symporter activity"/>
    <property type="evidence" value="ECO:0007669"/>
    <property type="project" value="InterPro"/>
</dbReference>
<dbReference type="OrthoDB" id="9763003at2"/>
<dbReference type="GO" id="GO:0044341">
    <property type="term" value="P:sodium-dependent phosphate transport"/>
    <property type="evidence" value="ECO:0007669"/>
    <property type="project" value="InterPro"/>
</dbReference>
<evidence type="ECO:0000313" key="7">
    <source>
        <dbReference type="EMBL" id="THD76609.1"/>
    </source>
</evidence>
<evidence type="ECO:0000256" key="2">
    <source>
        <dbReference type="ARBA" id="ARBA00022475"/>
    </source>
</evidence>
<keyword evidence="5 6" id="KW-0472">Membrane</keyword>
<feature type="transmembrane region" description="Helical" evidence="6">
    <location>
        <begin position="197"/>
        <end position="214"/>
    </location>
</feature>
<evidence type="ECO:0000256" key="1">
    <source>
        <dbReference type="ARBA" id="ARBA00004651"/>
    </source>
</evidence>
<evidence type="ECO:0000313" key="8">
    <source>
        <dbReference type="Proteomes" id="UP000306113"/>
    </source>
</evidence>
<evidence type="ECO:0000256" key="6">
    <source>
        <dbReference type="SAM" id="Phobius"/>
    </source>
</evidence>
<protein>
    <submittedName>
        <fullName evidence="7">Na/Pi cotransporter family protein</fullName>
    </submittedName>
</protein>
<evidence type="ECO:0000256" key="4">
    <source>
        <dbReference type="ARBA" id="ARBA00022989"/>
    </source>
</evidence>
<dbReference type="RefSeq" id="WP_136337553.1">
    <property type="nucleotide sequence ID" value="NZ_SSMD01000001.1"/>
</dbReference>
<dbReference type="PANTHER" id="PTHR10010:SF46">
    <property type="entry name" value="SODIUM-DEPENDENT PHOSPHATE TRANSPORT PROTEIN 2B"/>
    <property type="match status" value="1"/>
</dbReference>
<comment type="subcellular location">
    <subcellularLocation>
        <location evidence="1">Cell membrane</location>
        <topology evidence="1">Multi-pass membrane protein</topology>
    </subcellularLocation>
</comment>
<reference evidence="7 8" key="1">
    <citation type="submission" date="2019-04" db="EMBL/GenBank/DDBJ databases">
        <title>Draft genome sequence of Youngimonas vesicularis.</title>
        <authorList>
            <person name="Hameed A."/>
        </authorList>
    </citation>
    <scope>NUCLEOTIDE SEQUENCE [LARGE SCALE GENOMIC DNA]</scope>
    <source>
        <strain evidence="7 8">CC-AMW-E</strain>
    </source>
</reference>
<keyword evidence="3 6" id="KW-0812">Transmembrane</keyword>
<dbReference type="Proteomes" id="UP000306113">
    <property type="component" value="Unassembled WGS sequence"/>
</dbReference>
<proteinExistence type="predicted"/>
<organism evidence="7 8">
    <name type="scientific">Thalassobius vesicularis</name>
    <dbReference type="NCBI Taxonomy" id="1294297"/>
    <lineage>
        <taxon>Bacteria</taxon>
        <taxon>Pseudomonadati</taxon>
        <taxon>Pseudomonadota</taxon>
        <taxon>Alphaproteobacteria</taxon>
        <taxon>Rhodobacterales</taxon>
        <taxon>Roseobacteraceae</taxon>
        <taxon>Thalassovita</taxon>
    </lineage>
</organism>
<name>A0A4S3MCM8_9RHOB</name>
<dbReference type="InterPro" id="IPR003841">
    <property type="entry name" value="Na/Pi_transpt"/>
</dbReference>
<dbReference type="PANTHER" id="PTHR10010">
    <property type="entry name" value="SOLUTE CARRIER FAMILY 34 SODIUM PHOSPHATE , MEMBER 2-RELATED"/>
    <property type="match status" value="1"/>
</dbReference>
<feature type="transmembrane region" description="Helical" evidence="6">
    <location>
        <begin position="250"/>
        <end position="268"/>
    </location>
</feature>
<comment type="caution">
    <text evidence="7">The sequence shown here is derived from an EMBL/GenBank/DDBJ whole genome shotgun (WGS) entry which is preliminary data.</text>
</comment>
<feature type="transmembrane region" description="Helical" evidence="6">
    <location>
        <begin position="280"/>
        <end position="302"/>
    </location>
</feature>
<sequence length="533" mass="56264">MANSTDLLAALGGIGMFLLGMETMTAALRALAGGQLRQLLARVTTSPLRGVLTGAGVTAVIQSSSATTVMTVGFVGAGLLTLHQAIGILLGANIGTTATGWLVTLLGFKLALGTVAMATLLPSALAMLLGHGTVERIGRLLAGLSLLLIGLEMMQKGVGDTTGLLTPDMIPGDGVWGSLLLVMVGLVVTVVIQSSSAAVALALVLLGSGAISVMQAAMMVVGMNVGTTFTAILASLGGSRVMRQAAVANLTFNLVTAALALPILWLGHGALEWIAETADSLTALLVFHTGFNVVGTVLFLPFTQQLVDLVRRWVPDDKDEARIRLDPTLLRDSDTALMAAHAATRQLAGQLFRSIAAAMSSTPDYRALSTLGQTLPPALDELSEYLAKIGAARDHDPVAYSALLHQTDHLMRLAARAQQTSNMPVLSEDKALRRPSLLLAKSLERAALDGLASLDINRLLRIETLLAKRAAKHRRGMLLGEHAGLYGVRDVFQHTDAMRWLQRVLHHVQRIGEYDRAADPVKRDRATQPDPAA</sequence>
<dbReference type="NCBIfam" id="NF037997">
    <property type="entry name" value="Na_Pi_symport"/>
    <property type="match status" value="1"/>
</dbReference>
<accession>A0A4S3MCM8</accession>
<feature type="transmembrane region" description="Helical" evidence="6">
    <location>
        <begin position="137"/>
        <end position="154"/>
    </location>
</feature>
<evidence type="ECO:0000256" key="5">
    <source>
        <dbReference type="ARBA" id="ARBA00023136"/>
    </source>
</evidence>
<dbReference type="AlphaFoldDB" id="A0A4S3MCM8"/>
<keyword evidence="2" id="KW-1003">Cell membrane</keyword>
<gene>
    <name evidence="7" type="ORF">E7681_01855</name>
</gene>
<dbReference type="GO" id="GO:0005886">
    <property type="term" value="C:plasma membrane"/>
    <property type="evidence" value="ECO:0007669"/>
    <property type="project" value="UniProtKB-SubCell"/>
</dbReference>
<evidence type="ECO:0000256" key="3">
    <source>
        <dbReference type="ARBA" id="ARBA00022692"/>
    </source>
</evidence>
<dbReference type="Pfam" id="PF02690">
    <property type="entry name" value="Na_Pi_cotrans"/>
    <property type="match status" value="2"/>
</dbReference>
<feature type="transmembrane region" description="Helical" evidence="6">
    <location>
        <begin position="174"/>
        <end position="192"/>
    </location>
</feature>
<dbReference type="EMBL" id="SSMD01000001">
    <property type="protein sequence ID" value="THD76609.1"/>
    <property type="molecule type" value="Genomic_DNA"/>
</dbReference>
<keyword evidence="4 6" id="KW-1133">Transmembrane helix</keyword>
<feature type="transmembrane region" description="Helical" evidence="6">
    <location>
        <begin position="110"/>
        <end position="130"/>
    </location>
</feature>
<keyword evidence="8" id="KW-1185">Reference proteome</keyword>